<evidence type="ECO:0000313" key="2">
    <source>
        <dbReference type="Proteomes" id="UP000018849"/>
    </source>
</evidence>
<protein>
    <submittedName>
        <fullName evidence="1">Uncharacterized protein</fullName>
    </submittedName>
</protein>
<comment type="caution">
    <text evidence="1">The sequence shown here is derived from an EMBL/GenBank/DDBJ whole genome shotgun (WGS) entry which is preliminary data.</text>
</comment>
<dbReference type="AlphaFoldDB" id="A0A656JUU8"/>
<dbReference type="EMBL" id="AOKF01001954">
    <property type="protein sequence ID" value="EPN56035.1"/>
    <property type="molecule type" value="Genomic_DNA"/>
</dbReference>
<organism evidence="1 2">
    <name type="scientific">Pseudomonas syringae pv. actinidiae ICMP 19096</name>
    <dbReference type="NCBI Taxonomy" id="1194405"/>
    <lineage>
        <taxon>Bacteria</taxon>
        <taxon>Pseudomonadati</taxon>
        <taxon>Pseudomonadota</taxon>
        <taxon>Gammaproteobacteria</taxon>
        <taxon>Pseudomonadales</taxon>
        <taxon>Pseudomonadaceae</taxon>
        <taxon>Pseudomonas</taxon>
        <taxon>Pseudomonas syringae</taxon>
    </lineage>
</organism>
<sequence length="65" mass="7961">MVTFMDIVVIRFIRMSSYNIRAIIYSVVGQCQWSYDDYFQYSWRLLMVMLDFRGLAEDEWFADRV</sequence>
<reference evidence="1 2" key="1">
    <citation type="journal article" date="2013" name="PLoS Pathog.">
        <title>Genomic analysis of the Kiwifruit pathogen Pseudomonas syringae pv. actinidiae provides insight into the origins of an emergent plant disease.</title>
        <authorList>
            <person name="McCann H.C."/>
            <person name="Rikkerink E.H."/>
            <person name="Bertels F."/>
            <person name="Fiers M."/>
            <person name="Lu A."/>
            <person name="Rees-George J."/>
            <person name="Andersen M.T."/>
            <person name="Gleave A.P."/>
            <person name="Haubold B."/>
            <person name="Wohlers M.W."/>
            <person name="Guttman D.S."/>
            <person name="Wang P.W."/>
            <person name="Straub C."/>
            <person name="Vanneste J.L."/>
            <person name="Rainey P.B."/>
            <person name="Templeton M.D."/>
        </authorList>
    </citation>
    <scope>NUCLEOTIDE SEQUENCE [LARGE SCALE GENOMIC DNA]</scope>
    <source>
        <strain evidence="1 2">ICMP 19096</strain>
    </source>
</reference>
<dbReference type="Proteomes" id="UP000018849">
    <property type="component" value="Unassembled WGS sequence"/>
</dbReference>
<proteinExistence type="predicted"/>
<name>A0A656JUU8_PSESF</name>
<evidence type="ECO:0000313" key="1">
    <source>
        <dbReference type="EMBL" id="EPN56035.1"/>
    </source>
</evidence>
<gene>
    <name evidence="1" type="ORF">A245_22754</name>
</gene>
<accession>A0A656JUU8</accession>